<dbReference type="GO" id="GO:0004222">
    <property type="term" value="F:metalloendopeptidase activity"/>
    <property type="evidence" value="ECO:0007669"/>
    <property type="project" value="TreeGrafter"/>
</dbReference>
<dbReference type="Pfam" id="PF01476">
    <property type="entry name" value="LysM"/>
    <property type="match status" value="2"/>
</dbReference>
<dbReference type="InterPro" id="IPR036779">
    <property type="entry name" value="LysM_dom_sf"/>
</dbReference>
<dbReference type="Gene3D" id="3.10.350.10">
    <property type="entry name" value="LysM domain"/>
    <property type="match status" value="2"/>
</dbReference>
<feature type="domain" description="LysM" evidence="3">
    <location>
        <begin position="182"/>
        <end position="225"/>
    </location>
</feature>
<gene>
    <name evidence="4" type="ORF">ENS59_05665</name>
</gene>
<accession>A0A7C3IJM3</accession>
<feature type="domain" description="LysM" evidence="3">
    <location>
        <begin position="132"/>
        <end position="176"/>
    </location>
</feature>
<evidence type="ECO:0000259" key="3">
    <source>
        <dbReference type="PROSITE" id="PS51782"/>
    </source>
</evidence>
<name>A0A7C3IJM3_9SPIR</name>
<dbReference type="InterPro" id="IPR018392">
    <property type="entry name" value="LysM"/>
</dbReference>
<protein>
    <submittedName>
        <fullName evidence="4">M23 family metallopeptidase</fullName>
    </submittedName>
</protein>
<dbReference type="CDD" id="cd00118">
    <property type="entry name" value="LysM"/>
    <property type="match status" value="2"/>
</dbReference>
<dbReference type="InterPro" id="IPR050570">
    <property type="entry name" value="Cell_wall_metabolism_enzyme"/>
</dbReference>
<dbReference type="CDD" id="cd12797">
    <property type="entry name" value="M23_peptidase"/>
    <property type="match status" value="1"/>
</dbReference>
<proteinExistence type="predicted"/>
<evidence type="ECO:0000256" key="2">
    <source>
        <dbReference type="SAM" id="Phobius"/>
    </source>
</evidence>
<evidence type="ECO:0000256" key="1">
    <source>
        <dbReference type="ARBA" id="ARBA00022729"/>
    </source>
</evidence>
<dbReference type="AlphaFoldDB" id="A0A7C3IJM3"/>
<organism evidence="4">
    <name type="scientific">Gracilinema caldarium</name>
    <dbReference type="NCBI Taxonomy" id="215591"/>
    <lineage>
        <taxon>Bacteria</taxon>
        <taxon>Pseudomonadati</taxon>
        <taxon>Spirochaetota</taxon>
        <taxon>Spirochaetia</taxon>
        <taxon>Spirochaetales</taxon>
        <taxon>Breznakiellaceae</taxon>
        <taxon>Gracilinema</taxon>
    </lineage>
</organism>
<evidence type="ECO:0000313" key="4">
    <source>
        <dbReference type="EMBL" id="HFH28985.1"/>
    </source>
</evidence>
<keyword evidence="2" id="KW-0812">Transmembrane</keyword>
<dbReference type="Pfam" id="PF01551">
    <property type="entry name" value="Peptidase_M23"/>
    <property type="match status" value="1"/>
</dbReference>
<dbReference type="PROSITE" id="PS51782">
    <property type="entry name" value="LYSM"/>
    <property type="match status" value="2"/>
</dbReference>
<sequence length="368" mass="40266">MMNEIIRKQHIQQRRRFAPLPLNTSRFRVAPKVQHIQRFSPSLKPAVYTDLPVSIPAKPMVLAFLAGIGIAFFAGILFSPWPAGLERFVLPAEPAGTAAKLKAYIHQNISDSIDAGESESIPLALTEQFAWQSYRVRNGDTLLGIAKSFNLSIDAIIALNGITNARSLRSGTVLKIPNMDGIPYRVKKGDSLSKISQTWGIPMEAILDANDLSSDVINPGTQLFLPGARLSSVELKQVLGNLFIYPVSGRLTSFFGWRNDPFTGVRRFHAAIDIAQDIGFPVGASMDGRVSTTGYNSVYGNYIILSHDGGYQTMYAHLSAINVKKGERVKQKQKIGAVGNTGYSTGPHLHFAIFKNGRAMNPLELLGK</sequence>
<keyword evidence="1" id="KW-0732">Signal</keyword>
<dbReference type="InterPro" id="IPR011055">
    <property type="entry name" value="Dup_hybrid_motif"/>
</dbReference>
<dbReference type="Gene3D" id="2.70.70.10">
    <property type="entry name" value="Glucose Permease (Domain IIA)"/>
    <property type="match status" value="1"/>
</dbReference>
<keyword evidence="2" id="KW-0472">Membrane</keyword>
<dbReference type="SMART" id="SM00257">
    <property type="entry name" value="LysM"/>
    <property type="match status" value="2"/>
</dbReference>
<dbReference type="InterPro" id="IPR016047">
    <property type="entry name" value="M23ase_b-sheet_dom"/>
</dbReference>
<reference evidence="4" key="1">
    <citation type="journal article" date="2020" name="mSystems">
        <title>Genome- and Community-Level Interaction Insights into Carbon Utilization and Element Cycling Functions of Hydrothermarchaeota in Hydrothermal Sediment.</title>
        <authorList>
            <person name="Zhou Z."/>
            <person name="Liu Y."/>
            <person name="Xu W."/>
            <person name="Pan J."/>
            <person name="Luo Z.H."/>
            <person name="Li M."/>
        </authorList>
    </citation>
    <scope>NUCLEOTIDE SEQUENCE [LARGE SCALE GENOMIC DNA]</scope>
    <source>
        <strain evidence="4">SpSt-503</strain>
    </source>
</reference>
<comment type="caution">
    <text evidence="4">The sequence shown here is derived from an EMBL/GenBank/DDBJ whole genome shotgun (WGS) entry which is preliminary data.</text>
</comment>
<keyword evidence="2" id="KW-1133">Transmembrane helix</keyword>
<feature type="transmembrane region" description="Helical" evidence="2">
    <location>
        <begin position="61"/>
        <end position="81"/>
    </location>
</feature>
<dbReference type="SUPFAM" id="SSF51261">
    <property type="entry name" value="Duplicated hybrid motif"/>
    <property type="match status" value="1"/>
</dbReference>
<dbReference type="PANTHER" id="PTHR21666">
    <property type="entry name" value="PEPTIDASE-RELATED"/>
    <property type="match status" value="1"/>
</dbReference>
<dbReference type="PANTHER" id="PTHR21666:SF289">
    <property type="entry name" value="L-ALA--D-GLU ENDOPEPTIDASE"/>
    <property type="match status" value="1"/>
</dbReference>
<dbReference type="EMBL" id="DSVL01000176">
    <property type="protein sequence ID" value="HFH28985.1"/>
    <property type="molecule type" value="Genomic_DNA"/>
</dbReference>